<evidence type="ECO:0000313" key="12">
    <source>
        <dbReference type="Proteomes" id="UP000036938"/>
    </source>
</evidence>
<evidence type="ECO:0000256" key="1">
    <source>
        <dbReference type="ARBA" id="ARBA00004651"/>
    </source>
</evidence>
<keyword evidence="4" id="KW-0997">Cell inner membrane</keyword>
<evidence type="ECO:0000256" key="2">
    <source>
        <dbReference type="ARBA" id="ARBA00022448"/>
    </source>
</evidence>
<dbReference type="PATRIC" id="fig|1317121.7.peg.1227"/>
<feature type="transmembrane region" description="Helical" evidence="10">
    <location>
        <begin position="189"/>
        <end position="207"/>
    </location>
</feature>
<keyword evidence="6" id="KW-0029">Amino-acid transport</keyword>
<evidence type="ECO:0000256" key="10">
    <source>
        <dbReference type="SAM" id="Phobius"/>
    </source>
</evidence>
<dbReference type="Pfam" id="PF02653">
    <property type="entry name" value="BPD_transp_2"/>
    <property type="match status" value="1"/>
</dbReference>
<feature type="transmembrane region" description="Helical" evidence="10">
    <location>
        <begin position="50"/>
        <end position="74"/>
    </location>
</feature>
<comment type="similarity">
    <text evidence="9">Belongs to the binding-protein-dependent transport system permease family. LivHM subfamily.</text>
</comment>
<dbReference type="GO" id="GO:1903806">
    <property type="term" value="P:L-isoleucine import across plasma membrane"/>
    <property type="evidence" value="ECO:0007669"/>
    <property type="project" value="TreeGrafter"/>
</dbReference>
<dbReference type="Proteomes" id="UP000036938">
    <property type="component" value="Unassembled WGS sequence"/>
</dbReference>
<dbReference type="STRING" id="1317121.ATO11_04280"/>
<dbReference type="GO" id="GO:0042941">
    <property type="term" value="P:D-alanine transmembrane transport"/>
    <property type="evidence" value="ECO:0007669"/>
    <property type="project" value="TreeGrafter"/>
</dbReference>
<evidence type="ECO:0000313" key="11">
    <source>
        <dbReference type="EMBL" id="KNG94627.1"/>
    </source>
</evidence>
<name>A0A0L1JSE7_9RHOB</name>
<dbReference type="OrthoDB" id="9779023at2"/>
<dbReference type="RefSeq" id="WP_050529601.1">
    <property type="nucleotide sequence ID" value="NZ_AQQZ01000002.1"/>
</dbReference>
<dbReference type="GO" id="GO:0015192">
    <property type="term" value="F:L-phenylalanine transmembrane transporter activity"/>
    <property type="evidence" value="ECO:0007669"/>
    <property type="project" value="TreeGrafter"/>
</dbReference>
<dbReference type="InterPro" id="IPR052157">
    <property type="entry name" value="BCAA_transport_permease"/>
</dbReference>
<feature type="transmembrane region" description="Helical" evidence="10">
    <location>
        <begin position="18"/>
        <end position="38"/>
    </location>
</feature>
<sequence length="298" mass="31385">MEYVAQQVINALSFGAEYALLALGLAIVFSVMGLVNFAHGEVIAVGGYTMVAFAALVTANPLIIIVGAVAATAMTSVALERVAFRPVRYADPTTGLLTAFGVSIVLQNLFLLFISPRPIAVTSLYFLDAPVMLFGVQISSLQIFESVTTVVVIVGLVLFLQKTTLGLAMRAASLDFEMVRLTGIRANRVFALAFLISGLLAGLASVFIMARRGSVDPHFGFNPVLKAFVACVVGGFGSLPGAVLGGFLLGAVEVAMLVLLPQDYGGLKDAFVFGIIALVLVWRPDGILSPAREKGDKQ</sequence>
<evidence type="ECO:0000256" key="3">
    <source>
        <dbReference type="ARBA" id="ARBA00022475"/>
    </source>
</evidence>
<proteinExistence type="inferred from homology"/>
<accession>A0A0L1JSE7</accession>
<keyword evidence="5 10" id="KW-0812">Transmembrane</keyword>
<dbReference type="AlphaFoldDB" id="A0A0L1JSE7"/>
<dbReference type="InterPro" id="IPR001851">
    <property type="entry name" value="ABC_transp_permease"/>
</dbReference>
<organism evidence="11 12">
    <name type="scientific">Pseudaestuariivita atlantica</name>
    <dbReference type="NCBI Taxonomy" id="1317121"/>
    <lineage>
        <taxon>Bacteria</taxon>
        <taxon>Pseudomonadati</taxon>
        <taxon>Pseudomonadota</taxon>
        <taxon>Alphaproteobacteria</taxon>
        <taxon>Rhodobacterales</taxon>
        <taxon>Paracoccaceae</taxon>
        <taxon>Pseudaestuariivita</taxon>
    </lineage>
</organism>
<dbReference type="GO" id="GO:0015808">
    <property type="term" value="P:L-alanine transport"/>
    <property type="evidence" value="ECO:0007669"/>
    <property type="project" value="TreeGrafter"/>
</dbReference>
<keyword evidence="3" id="KW-1003">Cell membrane</keyword>
<keyword evidence="12" id="KW-1185">Reference proteome</keyword>
<keyword evidence="2" id="KW-0813">Transport</keyword>
<dbReference type="PANTHER" id="PTHR11795:SF371">
    <property type="entry name" value="HIGH-AFFINITY BRANCHED-CHAIN AMINO ACID TRANSPORT SYSTEM PERMEASE PROTEIN LIVH"/>
    <property type="match status" value="1"/>
</dbReference>
<keyword evidence="8 10" id="KW-0472">Membrane</keyword>
<evidence type="ECO:0000256" key="6">
    <source>
        <dbReference type="ARBA" id="ARBA00022970"/>
    </source>
</evidence>
<evidence type="ECO:0000256" key="4">
    <source>
        <dbReference type="ARBA" id="ARBA00022519"/>
    </source>
</evidence>
<dbReference type="GO" id="GO:0015190">
    <property type="term" value="F:L-leucine transmembrane transporter activity"/>
    <property type="evidence" value="ECO:0007669"/>
    <property type="project" value="TreeGrafter"/>
</dbReference>
<dbReference type="PANTHER" id="PTHR11795">
    <property type="entry name" value="BRANCHED-CHAIN AMINO ACID TRANSPORT SYSTEM PERMEASE PROTEIN LIVH"/>
    <property type="match status" value="1"/>
</dbReference>
<keyword evidence="7 10" id="KW-1133">Transmembrane helix</keyword>
<comment type="caution">
    <text evidence="11">The sequence shown here is derived from an EMBL/GenBank/DDBJ whole genome shotgun (WGS) entry which is preliminary data.</text>
</comment>
<feature type="transmembrane region" description="Helical" evidence="10">
    <location>
        <begin position="94"/>
        <end position="113"/>
    </location>
</feature>
<evidence type="ECO:0000256" key="7">
    <source>
        <dbReference type="ARBA" id="ARBA00022989"/>
    </source>
</evidence>
<dbReference type="GO" id="GO:0015188">
    <property type="term" value="F:L-isoleucine transmembrane transporter activity"/>
    <property type="evidence" value="ECO:0007669"/>
    <property type="project" value="TreeGrafter"/>
</dbReference>
<protein>
    <submittedName>
        <fullName evidence="11">Branched-chain amino acid ABC transporter permease</fullName>
    </submittedName>
</protein>
<evidence type="ECO:0000256" key="5">
    <source>
        <dbReference type="ARBA" id="ARBA00022692"/>
    </source>
</evidence>
<dbReference type="CDD" id="cd06582">
    <property type="entry name" value="TM_PBP1_LivH_like"/>
    <property type="match status" value="1"/>
</dbReference>
<evidence type="ECO:0000256" key="9">
    <source>
        <dbReference type="ARBA" id="ARBA00037998"/>
    </source>
</evidence>
<feature type="transmembrane region" description="Helical" evidence="10">
    <location>
        <begin position="264"/>
        <end position="282"/>
    </location>
</feature>
<feature type="transmembrane region" description="Helical" evidence="10">
    <location>
        <begin position="227"/>
        <end position="252"/>
    </location>
</feature>
<gene>
    <name evidence="11" type="ORF">ATO11_04280</name>
</gene>
<dbReference type="EMBL" id="AQQZ01000002">
    <property type="protein sequence ID" value="KNG94627.1"/>
    <property type="molecule type" value="Genomic_DNA"/>
</dbReference>
<reference evidence="11 12" key="1">
    <citation type="journal article" date="2015" name="Int. J. Syst. Evol. Microbiol.">
        <title>Aestuariivita atlantica sp. nov., isolated from deep sea sediment of the Atlantic Ocean.</title>
        <authorList>
            <person name="Li G."/>
            <person name="Lai Q."/>
            <person name="Du Y."/>
            <person name="Liu X."/>
            <person name="Sun F."/>
            <person name="Shao Z."/>
        </authorList>
    </citation>
    <scope>NUCLEOTIDE SEQUENCE [LARGE SCALE GENOMIC DNA]</scope>
    <source>
        <strain evidence="11 12">22II-S11-z3</strain>
    </source>
</reference>
<dbReference type="GO" id="GO:0005304">
    <property type="term" value="F:L-valine transmembrane transporter activity"/>
    <property type="evidence" value="ECO:0007669"/>
    <property type="project" value="TreeGrafter"/>
</dbReference>
<dbReference type="GO" id="GO:0005886">
    <property type="term" value="C:plasma membrane"/>
    <property type="evidence" value="ECO:0007669"/>
    <property type="project" value="UniProtKB-SubCell"/>
</dbReference>
<comment type="subcellular location">
    <subcellularLocation>
        <location evidence="1">Cell membrane</location>
        <topology evidence="1">Multi-pass membrane protein</topology>
    </subcellularLocation>
</comment>
<evidence type="ECO:0000256" key="8">
    <source>
        <dbReference type="ARBA" id="ARBA00023136"/>
    </source>
</evidence>